<organism evidence="2 3">
    <name type="scientific">Penicillium roqueforti (strain FM164)</name>
    <dbReference type="NCBI Taxonomy" id="1365484"/>
    <lineage>
        <taxon>Eukaryota</taxon>
        <taxon>Fungi</taxon>
        <taxon>Dikarya</taxon>
        <taxon>Ascomycota</taxon>
        <taxon>Pezizomycotina</taxon>
        <taxon>Eurotiomycetes</taxon>
        <taxon>Eurotiomycetidae</taxon>
        <taxon>Eurotiales</taxon>
        <taxon>Aspergillaceae</taxon>
        <taxon>Penicillium</taxon>
    </lineage>
</organism>
<dbReference type="SUPFAM" id="SSF55729">
    <property type="entry name" value="Acyl-CoA N-acyltransferases (Nat)"/>
    <property type="match status" value="1"/>
</dbReference>
<keyword evidence="2" id="KW-0012">Acyltransferase</keyword>
<dbReference type="OMA" id="FNWLYGV"/>
<proteinExistence type="predicted"/>
<dbReference type="InterPro" id="IPR052523">
    <property type="entry name" value="Trichothecene_AcTrans"/>
</dbReference>
<dbReference type="EMBL" id="HG792017">
    <property type="protein sequence ID" value="CDM34032.1"/>
    <property type="molecule type" value="Genomic_DNA"/>
</dbReference>
<reference evidence="2" key="1">
    <citation type="journal article" date="2014" name="Nat. Commun.">
        <title>Multiple recent horizontal transfers of a large genomic region in cheese making fungi.</title>
        <authorList>
            <person name="Cheeseman K."/>
            <person name="Ropars J."/>
            <person name="Renault P."/>
            <person name="Dupont J."/>
            <person name="Gouzy J."/>
            <person name="Branca A."/>
            <person name="Abraham A.L."/>
            <person name="Ceppi M."/>
            <person name="Conseiller E."/>
            <person name="Debuchy R."/>
            <person name="Malagnac F."/>
            <person name="Goarin A."/>
            <person name="Silar P."/>
            <person name="Lacoste S."/>
            <person name="Sallet E."/>
            <person name="Bensimon A."/>
            <person name="Giraud T."/>
            <person name="Brygoo Y."/>
        </authorList>
    </citation>
    <scope>NUCLEOTIDE SEQUENCE [LARGE SCALE GENOMIC DNA]</scope>
    <source>
        <strain evidence="2">FM164</strain>
    </source>
</reference>
<protein>
    <submittedName>
        <fullName evidence="2">Acyl-CoA N-acyltransferase</fullName>
    </submittedName>
</protein>
<dbReference type="Proteomes" id="UP000030686">
    <property type="component" value="Unassembled WGS sequence"/>
</dbReference>
<dbReference type="Gene3D" id="3.40.630.30">
    <property type="match status" value="1"/>
</dbReference>
<sequence length="217" mass="24042">MSRLSSFSLQPVTAEDIPTLVRIHDEAFENDKLMHLMYGSPDQREDMIGFLRGLLTTSSTALFLKATDRKTGEIMGWSLWTVYLDQKTHEREAAATEERQKTAPDTAGNPAAFLDFYRAVAARRRKWITGKCASLLEVLAVRPQAQDKGVGIALVKAGLEEASFHKIPAWLEASSAGHAMYRKCGFHDIGDPIDMDLSDYGAEGSVKTVCMQFGLQN</sequence>
<keyword evidence="3" id="KW-1185">Reference proteome</keyword>
<dbReference type="AlphaFoldDB" id="W6QWX8"/>
<dbReference type="InterPro" id="IPR016181">
    <property type="entry name" value="Acyl_CoA_acyltransferase"/>
</dbReference>
<dbReference type="PANTHER" id="PTHR42791">
    <property type="entry name" value="GNAT FAMILY ACETYLTRANSFERASE"/>
    <property type="match status" value="1"/>
</dbReference>
<dbReference type="PANTHER" id="PTHR42791:SF1">
    <property type="entry name" value="N-ACETYLTRANSFERASE DOMAIN-CONTAINING PROTEIN"/>
    <property type="match status" value="1"/>
</dbReference>
<gene>
    <name evidence="2" type="ORF">PROQFM164_S03g000756</name>
</gene>
<dbReference type="STRING" id="1365484.W6QWX8"/>
<dbReference type="OrthoDB" id="61113at2759"/>
<feature type="domain" description="N-acetyltransferase" evidence="1">
    <location>
        <begin position="136"/>
        <end position="187"/>
    </location>
</feature>
<dbReference type="Pfam" id="PF13508">
    <property type="entry name" value="Acetyltransf_7"/>
    <property type="match status" value="1"/>
</dbReference>
<name>W6QWX8_PENRF</name>
<keyword evidence="2" id="KW-0808">Transferase</keyword>
<evidence type="ECO:0000313" key="2">
    <source>
        <dbReference type="EMBL" id="CDM34032.1"/>
    </source>
</evidence>
<accession>W6QWX8</accession>
<dbReference type="CDD" id="cd04301">
    <property type="entry name" value="NAT_SF"/>
    <property type="match status" value="1"/>
</dbReference>
<dbReference type="GO" id="GO:0016747">
    <property type="term" value="F:acyltransferase activity, transferring groups other than amino-acyl groups"/>
    <property type="evidence" value="ECO:0007669"/>
    <property type="project" value="InterPro"/>
</dbReference>
<evidence type="ECO:0000313" key="3">
    <source>
        <dbReference type="Proteomes" id="UP000030686"/>
    </source>
</evidence>
<dbReference type="InterPro" id="IPR000182">
    <property type="entry name" value="GNAT_dom"/>
</dbReference>
<evidence type="ECO:0000259" key="1">
    <source>
        <dbReference type="Pfam" id="PF13508"/>
    </source>
</evidence>